<feature type="signal peptide" evidence="10">
    <location>
        <begin position="1"/>
        <end position="19"/>
    </location>
</feature>
<proteinExistence type="predicted"/>
<feature type="domain" description="Secretion system C-terminal sorting" evidence="11">
    <location>
        <begin position="1169"/>
        <end position="1239"/>
    </location>
</feature>
<evidence type="ECO:0000256" key="9">
    <source>
        <dbReference type="ARBA" id="ARBA00023180"/>
    </source>
</evidence>
<evidence type="ECO:0000256" key="7">
    <source>
        <dbReference type="ARBA" id="ARBA00023136"/>
    </source>
</evidence>
<reference evidence="12" key="1">
    <citation type="submission" date="2023-08" db="EMBL/GenBank/DDBJ databases">
        <title>Comparative genomics and taxonomic characterization of three novel marine species of genus Marivirga.</title>
        <authorList>
            <person name="Muhammad N."/>
            <person name="Kim S.-G."/>
        </authorList>
    </citation>
    <scope>NUCLEOTIDE SEQUENCE</scope>
    <source>
        <strain evidence="12">BKB1-2</strain>
    </source>
</reference>
<dbReference type="PANTHER" id="PTHR27000">
    <property type="entry name" value="LEUCINE-RICH REPEAT RECEPTOR-LIKE PROTEIN KINASE FAMILY PROTEIN-RELATED"/>
    <property type="match status" value="1"/>
</dbReference>
<dbReference type="InterPro" id="IPR001611">
    <property type="entry name" value="Leu-rich_rpt"/>
</dbReference>
<feature type="chain" id="PRO_5041427378" evidence="10">
    <location>
        <begin position="20"/>
        <end position="1241"/>
    </location>
</feature>
<dbReference type="InterPro" id="IPR013783">
    <property type="entry name" value="Ig-like_fold"/>
</dbReference>
<dbReference type="Gene3D" id="2.60.40.10">
    <property type="entry name" value="Immunoglobulins"/>
    <property type="match status" value="1"/>
</dbReference>
<keyword evidence="7" id="KW-0472">Membrane</keyword>
<dbReference type="KEGG" id="marp:QYS47_33925"/>
<dbReference type="InterPro" id="IPR026444">
    <property type="entry name" value="Secre_tail"/>
</dbReference>
<dbReference type="Proteomes" id="UP001232019">
    <property type="component" value="Chromosome"/>
</dbReference>
<dbReference type="Pfam" id="PF18962">
    <property type="entry name" value="Por_Secre_tail"/>
    <property type="match status" value="1"/>
</dbReference>
<protein>
    <submittedName>
        <fullName evidence="12">T9SS type A sorting domain-containing protein</fullName>
    </submittedName>
</protein>
<evidence type="ECO:0000256" key="2">
    <source>
        <dbReference type="ARBA" id="ARBA00022614"/>
    </source>
</evidence>
<evidence type="ECO:0000259" key="11">
    <source>
        <dbReference type="Pfam" id="PF18962"/>
    </source>
</evidence>
<dbReference type="SUPFAM" id="SSF52058">
    <property type="entry name" value="L domain-like"/>
    <property type="match status" value="1"/>
</dbReference>
<dbReference type="RefSeq" id="WP_322346926.1">
    <property type="nucleotide sequence ID" value="NZ_CP129968.2"/>
</dbReference>
<organism evidence="12">
    <name type="scientific">Marivirga arenosa</name>
    <dbReference type="NCBI Taxonomy" id="3059076"/>
    <lineage>
        <taxon>Bacteria</taxon>
        <taxon>Pseudomonadati</taxon>
        <taxon>Bacteroidota</taxon>
        <taxon>Cytophagia</taxon>
        <taxon>Cytophagales</taxon>
        <taxon>Marivirgaceae</taxon>
        <taxon>Marivirga</taxon>
    </lineage>
</organism>
<keyword evidence="2" id="KW-0433">Leucine-rich repeat</keyword>
<evidence type="ECO:0000313" key="12">
    <source>
        <dbReference type="EMBL" id="WNB17440.1"/>
    </source>
</evidence>
<evidence type="ECO:0000256" key="3">
    <source>
        <dbReference type="ARBA" id="ARBA00022692"/>
    </source>
</evidence>
<keyword evidence="5" id="KW-0677">Repeat</keyword>
<sequence>MKKILSLIILATLSLNVFSQSLQNNTYTISGEKLVNGTTSMTVSGSAYSTSPISSGGTILAPGFQSLFRSQNNPVTASIIDSLALVDLYNATNPGDTAWISATGWLTAPLSDWQGVSLGPTGRVEEVWLADNNLTGTMPESIKNLDSLKRFYFWNNPSLEGNLFDILVNFSALERASAHDCSFTGPILPEIFRPGLLELRLFNNQITGPIPTEIGNAPDLQQFHFANNQLSGTIPNTIGNLDLLTELNLSQNDSISGSIPPEIGQMELLTFLFLENCSLSGAIPAEILNAPSLVELWISGNDFSGTLPDVLNMPNFRALHAGGNRNLLVDLPDNLGELTQLEVLIIWNTRPNGGPFPEGVYNLTNLRDLDLSEQRFTGSIDDRIGNLTNLFSLYLRNNLLSGAFPIEITNAAELQTLDLSGNSFDFLPDISSLSGLNFVFLDRNNFQFESLLPYVGTTVDFSYAPQNPIGAQQDIDVTIGGSTTIESAINNEADAEYIWIQNGDSLTSQIDINLTIDNYNTAKSGRYVLRSTHPSLPDLVLNSAPINLKIQGGRRNWYVDNRAGTIADFRSLFQAVAATKAGDTLYIAGSNEIYGGVIIDGARVLIGPGYFLAENPNTQFNIQAANIDFIDLSFAAAGTEVYGISSRLLRLNNQSSAAPDTLKNVRIVGNRIRQLSLGDKNDGIDVERNYIGRFEFTATSVQNVFRSYDNINASNNIIDTVKTFFDVINSSRNGLNNVVFNYNNIRVINDSINDVSFTNNIIGNQGSGSNTFSGNIAYNAGLFTNGSGSFTIDNDFVPVDAALPQGAFAGTNPYQLSGLPPVPSIYNITIGTRLSAAVSVKSNSSENIQRIRYLYRRNNASSTPFNVRGFTPADDIQIEFLPNRSSIEPNQTYNLVFQAVDESGKRSHRTYIPYETIAGNVSGTVVDIENINVNTGNVRLFAINPFANKYDTAAVQALGGANTFNFENLILGDYIILADPDPVDYPDLIPTYLGNTLDWQLADTLFLETSVSDIVIEVEKEPAPLTEPGSEIAGFLEEEFEEADSTLRALPRRRVSGAGVSVRRLTGSSRNTNGSLRLIENNYVLVAYLKTNEDGEFVFPNLPSGDYRIRIEYPGVEVDEATDIDFNLSGQQGEVVSVEAVVEDGKITVTETGRVTANEPNKKVSFSFYPNPARDELTLKLKNSATSNEILIYDVKGVLHKRMKLMEGENKFSISDLAVGTYIIQIKDDAGNYMMSKMIKQ</sequence>
<keyword evidence="6" id="KW-1133">Transmembrane helix</keyword>
<dbReference type="InterPro" id="IPR032675">
    <property type="entry name" value="LRR_dom_sf"/>
</dbReference>
<evidence type="ECO:0000256" key="1">
    <source>
        <dbReference type="ARBA" id="ARBA00004167"/>
    </source>
</evidence>
<name>A0AA51ZVD5_9BACT</name>
<dbReference type="Gene3D" id="3.80.10.10">
    <property type="entry name" value="Ribonuclease Inhibitor"/>
    <property type="match status" value="2"/>
</dbReference>
<keyword evidence="8" id="KW-0675">Receptor</keyword>
<dbReference type="NCBIfam" id="TIGR04183">
    <property type="entry name" value="Por_Secre_tail"/>
    <property type="match status" value="1"/>
</dbReference>
<evidence type="ECO:0000256" key="5">
    <source>
        <dbReference type="ARBA" id="ARBA00022737"/>
    </source>
</evidence>
<dbReference type="FunFam" id="3.80.10.10:FF:000041">
    <property type="entry name" value="LRR receptor-like serine/threonine-protein kinase ERECTA"/>
    <property type="match status" value="2"/>
</dbReference>
<dbReference type="PANTHER" id="PTHR27000:SF679">
    <property type="entry name" value="OS01G0170300 PROTEIN"/>
    <property type="match status" value="1"/>
</dbReference>
<dbReference type="Pfam" id="PF00560">
    <property type="entry name" value="LRR_1"/>
    <property type="match status" value="4"/>
</dbReference>
<evidence type="ECO:0000256" key="4">
    <source>
        <dbReference type="ARBA" id="ARBA00022729"/>
    </source>
</evidence>
<dbReference type="GO" id="GO:0016020">
    <property type="term" value="C:membrane"/>
    <property type="evidence" value="ECO:0007669"/>
    <property type="project" value="UniProtKB-SubCell"/>
</dbReference>
<gene>
    <name evidence="12" type="ORF">QYS47_33925</name>
</gene>
<keyword evidence="4 10" id="KW-0732">Signal</keyword>
<dbReference type="EMBL" id="CP129968">
    <property type="protein sequence ID" value="WNB17440.1"/>
    <property type="molecule type" value="Genomic_DNA"/>
</dbReference>
<accession>A0AA51ZVD5</accession>
<dbReference type="PROSITE" id="PS51450">
    <property type="entry name" value="LRR"/>
    <property type="match status" value="1"/>
</dbReference>
<keyword evidence="3" id="KW-0812">Transmembrane</keyword>
<dbReference type="SUPFAM" id="SSF49478">
    <property type="entry name" value="Cna protein B-type domain"/>
    <property type="match status" value="1"/>
</dbReference>
<evidence type="ECO:0000256" key="8">
    <source>
        <dbReference type="ARBA" id="ARBA00023170"/>
    </source>
</evidence>
<dbReference type="AlphaFoldDB" id="A0AA51ZVD5"/>
<comment type="subcellular location">
    <subcellularLocation>
        <location evidence="1">Membrane</location>
        <topology evidence="1">Single-pass membrane protein</topology>
    </subcellularLocation>
</comment>
<evidence type="ECO:0000256" key="6">
    <source>
        <dbReference type="ARBA" id="ARBA00022989"/>
    </source>
</evidence>
<evidence type="ECO:0000256" key="10">
    <source>
        <dbReference type="SAM" id="SignalP"/>
    </source>
</evidence>
<keyword evidence="9" id="KW-0325">Glycoprotein</keyword>